<name>A0A318RGK3_WILLI</name>
<evidence type="ECO:0000256" key="1">
    <source>
        <dbReference type="SAM" id="MobiDB-lite"/>
    </source>
</evidence>
<proteinExistence type="predicted"/>
<reference evidence="2 3" key="1">
    <citation type="submission" date="2018-06" db="EMBL/GenBank/DDBJ databases">
        <title>Genomic Encyclopedia of Type Strains, Phase IV (KMG-IV): sequencing the most valuable type-strain genomes for metagenomic binning, comparative biology and taxonomic classification.</title>
        <authorList>
            <person name="Goeker M."/>
        </authorList>
    </citation>
    <scope>NUCLEOTIDE SEQUENCE [LARGE SCALE GENOMIC DNA]</scope>
    <source>
        <strain evidence="2 3">DSM 45521</strain>
    </source>
</reference>
<feature type="region of interest" description="Disordered" evidence="1">
    <location>
        <begin position="241"/>
        <end position="265"/>
    </location>
</feature>
<comment type="caution">
    <text evidence="2">The sequence shown here is derived from an EMBL/GenBank/DDBJ whole genome shotgun (WGS) entry which is preliminary data.</text>
</comment>
<protein>
    <submittedName>
        <fullName evidence="2">Uncharacterized protein</fullName>
    </submittedName>
</protein>
<dbReference type="RefSeq" id="WP_110471893.1">
    <property type="nucleotide sequence ID" value="NZ_QJSP01000016.1"/>
</dbReference>
<organism evidence="2 3">
    <name type="scientific">Williamsia limnetica</name>
    <dbReference type="NCBI Taxonomy" id="882452"/>
    <lineage>
        <taxon>Bacteria</taxon>
        <taxon>Bacillati</taxon>
        <taxon>Actinomycetota</taxon>
        <taxon>Actinomycetes</taxon>
        <taxon>Mycobacteriales</taxon>
        <taxon>Nocardiaceae</taxon>
        <taxon>Williamsia</taxon>
    </lineage>
</organism>
<evidence type="ECO:0000313" key="3">
    <source>
        <dbReference type="Proteomes" id="UP000247591"/>
    </source>
</evidence>
<dbReference type="Proteomes" id="UP000247591">
    <property type="component" value="Unassembled WGS sequence"/>
</dbReference>
<feature type="compositionally biased region" description="Basic and acidic residues" evidence="1">
    <location>
        <begin position="250"/>
        <end position="265"/>
    </location>
</feature>
<evidence type="ECO:0000313" key="2">
    <source>
        <dbReference type="EMBL" id="PYE13510.1"/>
    </source>
</evidence>
<dbReference type="OrthoDB" id="4464504at2"/>
<gene>
    <name evidence="2" type="ORF">DFR67_11664</name>
</gene>
<feature type="region of interest" description="Disordered" evidence="1">
    <location>
        <begin position="1"/>
        <end position="27"/>
    </location>
</feature>
<dbReference type="EMBL" id="QJSP01000016">
    <property type="protein sequence ID" value="PYE13510.1"/>
    <property type="molecule type" value="Genomic_DNA"/>
</dbReference>
<accession>A0A318RGK3</accession>
<sequence>MSDTTSDVSLAPRRYCGSTPLRPRRGHATTARGRLFAIIAHASPGKDADSILAKMGVRDSIALDLGRDAYAGVPCWNSDEHWITWAVPVAYAQYYKQIRHRIGAHSTEHRKDDISLKTLIKIAAAHAVRADYGTGRNCRPTVDLIAEMTGHGERTVQRARQVLRLIGVATEIFRGRQRTLNERLASHRVGSSAQGWASVYALHSPQLVDKSAGNSVAAPHLGEHPLGCLSPLGNYSLTPTSTAGKLKGRAARDQAPDRTRWIGPEPDEKGLLLASRWRQDPRTPTWARRYTPAAWSHVLAKPAAHGWTCRDLNALLRDYTLAGNGNWIAARPHRPIPLLAMILNQHDDLRNRPAAIDDAREDEANHLRIAAAACPRCDDKGWALPYSDVAVRCTHGAQ</sequence>
<dbReference type="AlphaFoldDB" id="A0A318RGK3"/>
<keyword evidence="3" id="KW-1185">Reference proteome</keyword>